<dbReference type="RefSeq" id="WP_344919986.1">
    <property type="nucleotide sequence ID" value="NZ_BAABAQ010000008.1"/>
</dbReference>
<protein>
    <recommendedName>
        <fullName evidence="1">Condensation domain-containing protein</fullName>
    </recommendedName>
</protein>
<dbReference type="PANTHER" id="PTHR45527">
    <property type="entry name" value="NONRIBOSOMAL PEPTIDE SYNTHETASE"/>
    <property type="match status" value="1"/>
</dbReference>
<dbReference type="InterPro" id="IPR001242">
    <property type="entry name" value="Condensation_dom"/>
</dbReference>
<dbReference type="EMBL" id="BAABAQ010000008">
    <property type="protein sequence ID" value="GAA4196951.1"/>
    <property type="molecule type" value="Genomic_DNA"/>
</dbReference>
<keyword evidence="3" id="KW-1185">Reference proteome</keyword>
<dbReference type="InterPro" id="IPR023213">
    <property type="entry name" value="CAT-like_dom_sf"/>
</dbReference>
<dbReference type="SUPFAM" id="SSF52777">
    <property type="entry name" value="CoA-dependent acyltransferases"/>
    <property type="match status" value="2"/>
</dbReference>
<organism evidence="2 3">
    <name type="scientific">Streptosporangium oxazolinicum</name>
    <dbReference type="NCBI Taxonomy" id="909287"/>
    <lineage>
        <taxon>Bacteria</taxon>
        <taxon>Bacillati</taxon>
        <taxon>Actinomycetota</taxon>
        <taxon>Actinomycetes</taxon>
        <taxon>Streptosporangiales</taxon>
        <taxon>Streptosporangiaceae</taxon>
        <taxon>Streptosporangium</taxon>
    </lineage>
</organism>
<proteinExistence type="predicted"/>
<accession>A0ABP8B3J5</accession>
<feature type="domain" description="Condensation" evidence="1">
    <location>
        <begin position="41"/>
        <end position="451"/>
    </location>
</feature>
<evidence type="ECO:0000259" key="1">
    <source>
        <dbReference type="Pfam" id="PF00668"/>
    </source>
</evidence>
<gene>
    <name evidence="2" type="ORF">GCM10022252_45080</name>
</gene>
<sequence>MSTETTTERVTLSFNQEFLCMFDRGDEEGPFGPEYIIVCGWRVHGAVDPEKLRGALDDLVERHESLRTLVVRDGETRYQKVLPPGSPHLEVRDLPPTEPAERERRAEELLIEMESGAYGVSEPPLIRAVLARFDAEDAVLVLIAHHSAVDEWSTQLMIRDLAAFYAERSGHGPRELPETVQYPEYAVWERANSETEATAKARLYWREKLRGARIFPMRTDHLRSEGLPKGTSAHRFLIDKDLTTRALAIARSMRSSPFIFMLAVYKVLLREMFGSTDITVPTLTLGRGKARFHETVGSFFNYVPLRTDLEGCENFRDVLARTRKTCVEAYSNDIPFAQIVAEAPDITETFVGDDRAVFAFQVHQFPFVMERERIGDLEYSDLRRRVLSQEVSTDIPDGALWTLGVDPSGEIIGNLGFNNNLFDESTVVEIAQKYCRLLRELVDDPDSSLKKI</sequence>
<dbReference type="Gene3D" id="3.30.559.30">
    <property type="entry name" value="Nonribosomal peptide synthetase, condensation domain"/>
    <property type="match status" value="1"/>
</dbReference>
<dbReference type="Proteomes" id="UP001501251">
    <property type="component" value="Unassembled WGS sequence"/>
</dbReference>
<evidence type="ECO:0000313" key="2">
    <source>
        <dbReference type="EMBL" id="GAA4196951.1"/>
    </source>
</evidence>
<reference evidence="3" key="1">
    <citation type="journal article" date="2019" name="Int. J. Syst. Evol. Microbiol.">
        <title>The Global Catalogue of Microorganisms (GCM) 10K type strain sequencing project: providing services to taxonomists for standard genome sequencing and annotation.</title>
        <authorList>
            <consortium name="The Broad Institute Genomics Platform"/>
            <consortium name="The Broad Institute Genome Sequencing Center for Infectious Disease"/>
            <person name="Wu L."/>
            <person name="Ma J."/>
        </authorList>
    </citation>
    <scope>NUCLEOTIDE SEQUENCE [LARGE SCALE GENOMIC DNA]</scope>
    <source>
        <strain evidence="3">JCM 17388</strain>
    </source>
</reference>
<dbReference type="Gene3D" id="3.30.559.10">
    <property type="entry name" value="Chloramphenicol acetyltransferase-like domain"/>
    <property type="match status" value="1"/>
</dbReference>
<evidence type="ECO:0000313" key="3">
    <source>
        <dbReference type="Proteomes" id="UP001501251"/>
    </source>
</evidence>
<comment type="caution">
    <text evidence="2">The sequence shown here is derived from an EMBL/GenBank/DDBJ whole genome shotgun (WGS) entry which is preliminary data.</text>
</comment>
<dbReference type="PANTHER" id="PTHR45527:SF1">
    <property type="entry name" value="FATTY ACID SYNTHASE"/>
    <property type="match status" value="1"/>
</dbReference>
<dbReference type="Pfam" id="PF00668">
    <property type="entry name" value="Condensation"/>
    <property type="match status" value="1"/>
</dbReference>
<name>A0ABP8B3J5_9ACTN</name>